<dbReference type="PRINTS" id="PR00368">
    <property type="entry name" value="FADPNR"/>
</dbReference>
<protein>
    <submittedName>
        <fullName evidence="4">FAD-dependent oxidoreductase</fullName>
    </submittedName>
</protein>
<evidence type="ECO:0000259" key="3">
    <source>
        <dbReference type="Pfam" id="PF07992"/>
    </source>
</evidence>
<dbReference type="Proteomes" id="UP000335415">
    <property type="component" value="Unassembled WGS sequence"/>
</dbReference>
<dbReference type="RefSeq" id="WP_150434578.1">
    <property type="nucleotide sequence ID" value="NZ_VYKJ01000003.1"/>
</dbReference>
<dbReference type="PIRSF" id="PIRSF037495">
    <property type="entry name" value="Opine_OX_OoxA/HcnB"/>
    <property type="match status" value="1"/>
</dbReference>
<dbReference type="CDD" id="cd19946">
    <property type="entry name" value="GlpA-like_Fer2_BFD-like"/>
    <property type="match status" value="1"/>
</dbReference>
<evidence type="ECO:0000313" key="4">
    <source>
        <dbReference type="EMBL" id="KAA9001308.1"/>
    </source>
</evidence>
<dbReference type="InterPro" id="IPR017224">
    <property type="entry name" value="Opine_Oxase_asu/HCN_bsu"/>
</dbReference>
<organism evidence="4 5">
    <name type="scientific">Affinibrenneria salicis</name>
    <dbReference type="NCBI Taxonomy" id="2590031"/>
    <lineage>
        <taxon>Bacteria</taxon>
        <taxon>Pseudomonadati</taxon>
        <taxon>Pseudomonadota</taxon>
        <taxon>Gammaproteobacteria</taxon>
        <taxon>Enterobacterales</taxon>
        <taxon>Pectobacteriaceae</taxon>
        <taxon>Affinibrenneria</taxon>
    </lineage>
</organism>
<dbReference type="InterPro" id="IPR041854">
    <property type="entry name" value="BFD-like_2Fe2S-bd_dom_sf"/>
</dbReference>
<reference evidence="4 5" key="1">
    <citation type="submission" date="2019-09" db="EMBL/GenBank/DDBJ databases">
        <authorList>
            <person name="Li Y."/>
        </authorList>
    </citation>
    <scope>NUCLEOTIDE SEQUENCE [LARGE SCALE GENOMIC DNA]</scope>
    <source>
        <strain evidence="4 5">L3-3HA</strain>
    </source>
</reference>
<dbReference type="InterPro" id="IPR007419">
    <property type="entry name" value="BFD-like_2Fe2S-bd_dom"/>
</dbReference>
<evidence type="ECO:0000313" key="5">
    <source>
        <dbReference type="Proteomes" id="UP000335415"/>
    </source>
</evidence>
<dbReference type="SUPFAM" id="SSF51905">
    <property type="entry name" value="FAD/NAD(P)-binding domain"/>
    <property type="match status" value="1"/>
</dbReference>
<sequence>MTQFVDVAVIGAGPAGMSAATEAAMAGLSVTVLDEHPAPGGQIYRNVETAGNARHQLLGKDYSYGLSLTGAFRSSNVEYIPRAIVWNISTDKLVEYSQDGQSKRIRAGAIILATGAFERPCPLPGWTLPGVTTAGALQVLLKTAGVVQENVVLVGSGPLIWLVAAQMIDVGCPPLAVVENVPKGRMLAALPYLLKALKAREYLFKGIKLMQKVRRTGVPVYRQAKGIEIAGDREVQSVTFVAGGKHHRLSTKYVALHQGVVPNQQATRLLNCEHVWDRQQHCFRPVVDASFETSVAGIYAVGDSAGIAGAKAAELQGRIAALSLAEKRGHRAAALRDKLNKGLRRENSIRPFLEIYYAPAPEIISPADTTIVCRCEEISAATIRASARLGAKRPNEVKSLFRAGMGPCQGRVCGLAVQGIIAETMKQSPEEVGYYRIRAPLKPIPLSELGVYRPEPGEKEGRAV</sequence>
<keyword evidence="1" id="KW-0560">Oxidoreductase</keyword>
<dbReference type="Pfam" id="PF04324">
    <property type="entry name" value="Fer2_BFD"/>
    <property type="match status" value="1"/>
</dbReference>
<dbReference type="OrthoDB" id="9801699at2"/>
<dbReference type="PANTHER" id="PTHR42949:SF3">
    <property type="entry name" value="ANAEROBIC GLYCEROL-3-PHOSPHATE DEHYDROGENASE SUBUNIT B"/>
    <property type="match status" value="1"/>
</dbReference>
<comment type="caution">
    <text evidence="4">The sequence shown here is derived from an EMBL/GenBank/DDBJ whole genome shotgun (WGS) entry which is preliminary data.</text>
</comment>
<dbReference type="InterPro" id="IPR036188">
    <property type="entry name" value="FAD/NAD-bd_sf"/>
</dbReference>
<dbReference type="Gene3D" id="1.10.10.1100">
    <property type="entry name" value="BFD-like [2Fe-2S]-binding domain"/>
    <property type="match status" value="1"/>
</dbReference>
<accession>A0A5J5G365</accession>
<dbReference type="PRINTS" id="PR00469">
    <property type="entry name" value="PNDRDTASEII"/>
</dbReference>
<dbReference type="InterPro" id="IPR023753">
    <property type="entry name" value="FAD/NAD-binding_dom"/>
</dbReference>
<dbReference type="EMBL" id="VYKJ01000003">
    <property type="protein sequence ID" value="KAA9001308.1"/>
    <property type="molecule type" value="Genomic_DNA"/>
</dbReference>
<dbReference type="PANTHER" id="PTHR42949">
    <property type="entry name" value="ANAEROBIC GLYCEROL-3-PHOSPHATE DEHYDROGENASE SUBUNIT B"/>
    <property type="match status" value="1"/>
</dbReference>
<evidence type="ECO:0000256" key="1">
    <source>
        <dbReference type="ARBA" id="ARBA00023002"/>
    </source>
</evidence>
<dbReference type="Pfam" id="PF07992">
    <property type="entry name" value="Pyr_redox_2"/>
    <property type="match status" value="1"/>
</dbReference>
<dbReference type="AlphaFoldDB" id="A0A5J5G365"/>
<proteinExistence type="predicted"/>
<feature type="domain" description="BFD-like [2Fe-2S]-binding" evidence="2">
    <location>
        <begin position="371"/>
        <end position="423"/>
    </location>
</feature>
<evidence type="ECO:0000259" key="2">
    <source>
        <dbReference type="Pfam" id="PF04324"/>
    </source>
</evidence>
<keyword evidence="5" id="KW-1185">Reference proteome</keyword>
<dbReference type="GO" id="GO:0016491">
    <property type="term" value="F:oxidoreductase activity"/>
    <property type="evidence" value="ECO:0007669"/>
    <property type="project" value="UniProtKB-KW"/>
</dbReference>
<feature type="domain" description="FAD/NAD(P)-binding" evidence="3">
    <location>
        <begin position="6"/>
        <end position="317"/>
    </location>
</feature>
<name>A0A5J5G365_9GAMM</name>
<dbReference type="InterPro" id="IPR051691">
    <property type="entry name" value="Metab_Enz_Cyan_OpOx_G3PDH"/>
</dbReference>
<dbReference type="Gene3D" id="3.50.50.60">
    <property type="entry name" value="FAD/NAD(P)-binding domain"/>
    <property type="match status" value="2"/>
</dbReference>
<gene>
    <name evidence="4" type="ORF">FJU30_08800</name>
</gene>